<name>A0ABD2QAD3_9PLAT</name>
<feature type="non-terminal residue" evidence="2">
    <location>
        <position position="99"/>
    </location>
</feature>
<feature type="coiled-coil region" evidence="1">
    <location>
        <begin position="67"/>
        <end position="94"/>
    </location>
</feature>
<gene>
    <name evidence="2" type="ORF">Ciccas_004917</name>
</gene>
<keyword evidence="1" id="KW-0175">Coiled coil</keyword>
<reference evidence="2 3" key="1">
    <citation type="submission" date="2024-11" db="EMBL/GenBank/DDBJ databases">
        <title>Adaptive evolution of stress response genes in parasites aligns with host niche diversity.</title>
        <authorList>
            <person name="Hahn C."/>
            <person name="Resl P."/>
        </authorList>
    </citation>
    <scope>NUCLEOTIDE SEQUENCE [LARGE SCALE GENOMIC DNA]</scope>
    <source>
        <strain evidence="2">EGGRZ-B1_66</strain>
        <tissue evidence="2">Body</tissue>
    </source>
</reference>
<evidence type="ECO:0000313" key="2">
    <source>
        <dbReference type="EMBL" id="KAL3316443.1"/>
    </source>
</evidence>
<dbReference type="EMBL" id="JBJKFK010000539">
    <property type="protein sequence ID" value="KAL3316443.1"/>
    <property type="molecule type" value="Genomic_DNA"/>
</dbReference>
<evidence type="ECO:0000313" key="3">
    <source>
        <dbReference type="Proteomes" id="UP001626550"/>
    </source>
</evidence>
<keyword evidence="3" id="KW-1185">Reference proteome</keyword>
<proteinExistence type="predicted"/>
<accession>A0ABD2QAD3</accession>
<dbReference type="AlphaFoldDB" id="A0ABD2QAD3"/>
<sequence>MTEELIAERSCRHLDTERGISQKWGDESRQVLTHFDDLRFKVINTIHVKDRVDKVEKLTTKFAAMENHQHKGRLRECERTIRGLEEELEEQRAIKKKLQ</sequence>
<evidence type="ECO:0000256" key="1">
    <source>
        <dbReference type="SAM" id="Coils"/>
    </source>
</evidence>
<dbReference type="Proteomes" id="UP001626550">
    <property type="component" value="Unassembled WGS sequence"/>
</dbReference>
<protein>
    <submittedName>
        <fullName evidence="2">Uncharacterized protein</fullName>
    </submittedName>
</protein>
<comment type="caution">
    <text evidence="2">The sequence shown here is derived from an EMBL/GenBank/DDBJ whole genome shotgun (WGS) entry which is preliminary data.</text>
</comment>
<organism evidence="2 3">
    <name type="scientific">Cichlidogyrus casuarinus</name>
    <dbReference type="NCBI Taxonomy" id="1844966"/>
    <lineage>
        <taxon>Eukaryota</taxon>
        <taxon>Metazoa</taxon>
        <taxon>Spiralia</taxon>
        <taxon>Lophotrochozoa</taxon>
        <taxon>Platyhelminthes</taxon>
        <taxon>Monogenea</taxon>
        <taxon>Monopisthocotylea</taxon>
        <taxon>Dactylogyridea</taxon>
        <taxon>Ancyrocephalidae</taxon>
        <taxon>Cichlidogyrus</taxon>
    </lineage>
</organism>